<dbReference type="SUPFAM" id="SSF53756">
    <property type="entry name" value="UDP-Glycosyltransferase/glycogen phosphorylase"/>
    <property type="match status" value="1"/>
</dbReference>
<dbReference type="GO" id="GO:0080043">
    <property type="term" value="F:quercetin 3-O-glucosyltransferase activity"/>
    <property type="evidence" value="ECO:0007669"/>
    <property type="project" value="TreeGrafter"/>
</dbReference>
<keyword evidence="2" id="KW-0328">Glycosyltransferase</keyword>
<feature type="coiled-coil region" evidence="4">
    <location>
        <begin position="903"/>
        <end position="939"/>
    </location>
</feature>
<name>A0A2N9GQU8_FAGSY</name>
<dbReference type="InterPro" id="IPR002213">
    <property type="entry name" value="UDP_glucos_trans"/>
</dbReference>
<feature type="domain" description="Reverse transcriptase Ty1/copia-type" evidence="5">
    <location>
        <begin position="543"/>
        <end position="609"/>
    </location>
</feature>
<proteinExistence type="inferred from homology"/>
<organism evidence="7">
    <name type="scientific">Fagus sylvatica</name>
    <name type="common">Beechnut</name>
    <dbReference type="NCBI Taxonomy" id="28930"/>
    <lineage>
        <taxon>Eukaryota</taxon>
        <taxon>Viridiplantae</taxon>
        <taxon>Streptophyta</taxon>
        <taxon>Embryophyta</taxon>
        <taxon>Tracheophyta</taxon>
        <taxon>Spermatophyta</taxon>
        <taxon>Magnoliopsida</taxon>
        <taxon>eudicotyledons</taxon>
        <taxon>Gunneridae</taxon>
        <taxon>Pentapetalae</taxon>
        <taxon>rosids</taxon>
        <taxon>fabids</taxon>
        <taxon>Fagales</taxon>
        <taxon>Fagaceae</taxon>
        <taxon>Fagus</taxon>
    </lineage>
</organism>
<evidence type="ECO:0000259" key="5">
    <source>
        <dbReference type="Pfam" id="PF07727"/>
    </source>
</evidence>
<dbReference type="PANTHER" id="PTHR11926:SF1311">
    <property type="entry name" value="UDP-GLYCOSYLTRANSFERASE 74F2"/>
    <property type="match status" value="1"/>
</dbReference>
<dbReference type="EMBL" id="OIVN01002223">
    <property type="protein sequence ID" value="SPD01701.1"/>
    <property type="molecule type" value="Genomic_DNA"/>
</dbReference>
<dbReference type="SUPFAM" id="SSF56672">
    <property type="entry name" value="DNA/RNA polymerases"/>
    <property type="match status" value="1"/>
</dbReference>
<keyword evidence="3" id="KW-0808">Transferase</keyword>
<reference evidence="7" key="1">
    <citation type="submission" date="2018-02" db="EMBL/GenBank/DDBJ databases">
        <authorList>
            <person name="Cohen D.B."/>
            <person name="Kent A.D."/>
        </authorList>
    </citation>
    <scope>NUCLEOTIDE SEQUENCE</scope>
</reference>
<accession>A0A2N9GQU8</accession>
<dbReference type="Pfam" id="PF00201">
    <property type="entry name" value="UDPGT"/>
    <property type="match status" value="1"/>
</dbReference>
<dbReference type="Gene3D" id="3.40.50.2000">
    <property type="entry name" value="Glycogen Phosphorylase B"/>
    <property type="match status" value="2"/>
</dbReference>
<dbReference type="GO" id="GO:0032787">
    <property type="term" value="P:monocarboxylic acid metabolic process"/>
    <property type="evidence" value="ECO:0007669"/>
    <property type="project" value="UniProtKB-ARBA"/>
</dbReference>
<gene>
    <name evidence="7" type="ORF">FSB_LOCUS29583</name>
</gene>
<keyword evidence="4" id="KW-0175">Coiled coil</keyword>
<feature type="domain" description="Glycosyltransferase N-terminal" evidence="6">
    <location>
        <begin position="10"/>
        <end position="42"/>
    </location>
</feature>
<evidence type="ECO:0000313" key="7">
    <source>
        <dbReference type="EMBL" id="SPD01701.1"/>
    </source>
</evidence>
<dbReference type="InterPro" id="IPR043502">
    <property type="entry name" value="DNA/RNA_pol_sf"/>
</dbReference>
<dbReference type="AlphaFoldDB" id="A0A2N9GQU8"/>
<evidence type="ECO:0000256" key="2">
    <source>
        <dbReference type="ARBA" id="ARBA00022676"/>
    </source>
</evidence>
<evidence type="ECO:0000256" key="3">
    <source>
        <dbReference type="ARBA" id="ARBA00022679"/>
    </source>
</evidence>
<comment type="similarity">
    <text evidence="1">Belongs to the UDP-glycosyltransferase family.</text>
</comment>
<dbReference type="InterPro" id="IPR013103">
    <property type="entry name" value="RVT_2"/>
</dbReference>
<dbReference type="CDD" id="cd09272">
    <property type="entry name" value="RNase_HI_RT_Ty1"/>
    <property type="match status" value="1"/>
</dbReference>
<evidence type="ECO:0000259" key="6">
    <source>
        <dbReference type="Pfam" id="PF26168"/>
    </source>
</evidence>
<dbReference type="Pfam" id="PF26168">
    <property type="entry name" value="Glyco_transf_N"/>
    <property type="match status" value="1"/>
</dbReference>
<dbReference type="FunFam" id="3.40.50.2000:FF:000057">
    <property type="entry name" value="Glycosyltransferase"/>
    <property type="match status" value="1"/>
</dbReference>
<protein>
    <submittedName>
        <fullName evidence="7">Uncharacterized protein</fullName>
    </submittedName>
</protein>
<dbReference type="CDD" id="cd03784">
    <property type="entry name" value="GT1_Gtf-like"/>
    <property type="match status" value="1"/>
</dbReference>
<dbReference type="PANTHER" id="PTHR11926">
    <property type="entry name" value="GLUCOSYL/GLUCURONOSYL TRANSFERASES"/>
    <property type="match status" value="1"/>
</dbReference>
<evidence type="ECO:0000256" key="1">
    <source>
        <dbReference type="ARBA" id="ARBA00009995"/>
    </source>
</evidence>
<evidence type="ECO:0000256" key="4">
    <source>
        <dbReference type="SAM" id="Coils"/>
    </source>
</evidence>
<dbReference type="Pfam" id="PF07727">
    <property type="entry name" value="RVT_2"/>
    <property type="match status" value="1"/>
</dbReference>
<dbReference type="InterPro" id="IPR058980">
    <property type="entry name" value="Glyco_transf_N"/>
</dbReference>
<sequence length="1049" mass="118027">MENKAYRGHVLAVPYPSQGHINPLLQFSKRLASKGLKATVATTLFIHNTMQPQSSGLIQFDPISDGYDEGGFGQAESIHAYLTHMEAIGSKTLTDLIIKYKNTENPIDCIIYDPFLPWALEVAKKFGLVGAAFFTQTCAVNLIYYHVHRGLLKLPISSTPISIPGLPVLELEDMPSFICVSGSYPAYFEMVLNQFSNSDKADWVLANTFHELEVQVVDSMSKVCPLLTIGPTVPSFYLDKRVEDDKDYGANLFELDTSVCTDWLNTKPAGTVIYVSFGSMAELSNKQMEELAFALKGINFYFLWVVKASEEAKLPEKFVEQIGNNKGLVVKWSPQLEVLSNKAIGCFLTHFGWNSTLEALCLGVPMVGMPQWTDQLTNAKLVQDVWKVGVRAKVGENGIVGREEIEFCIREVMEGERGREIKENAKKWRGLAIEAVTSSVSTLSPRRLPLFRGLKVKPSFTTRSLGSVTSSSRFATRGRLVVCEAQDTVVEVISTGLLDEPFLHMIHVAMKVHKNTVNVLLELSLVPASLLFSSVLMMSLLLDSHWISSLKNYLHSQFCIKDLGPLKYFLGIEVARSSTSIVLSQHKYMLDILTESGMLGARPCSFPMEQQHKLSTDSGPSLPDPAQYRHLVGRLLYLTITWPDICYSVNILSQFMHDPRAAHLDAAMRILPYLKFNPGQGLLLTSTSSLQVCAYCDFDWASCPMTRRSTTGYFTLLGDSPISWKSKKQTTVSRSSAEAEYRAMSTVTSELIWLRGLLHELLVSHPQPMQLFCDNQAALHIAANLVYHERTKHIEIDCHFIQERIQSKEIVTAHTDPETQEESNDLQLLALAYCPKGQWIDTEKERVYDEAKKRIAEIEAKECRLLSAEEQDAIYQSIVSSKPNYVRRRGYMAKSPTFVERVRDEVNCEIQTLKKKLKEESVEREAERVKRKEERATDRAEGDARLEALREEFMAIFANQSQFCLGARLVPIAIVRLGLLLALRGFHCRPSWVFSPPFVGFVHIIVVFVSSKWIVSPLRFQTPPFVGFASKRLGSSNLRDLPLKSWLKL</sequence>
<dbReference type="FunFam" id="3.40.50.2000:FF:000019">
    <property type="entry name" value="Glycosyltransferase"/>
    <property type="match status" value="1"/>
</dbReference>
<dbReference type="GO" id="GO:0080044">
    <property type="term" value="F:quercetin 7-O-glucosyltransferase activity"/>
    <property type="evidence" value="ECO:0007669"/>
    <property type="project" value="TreeGrafter"/>
</dbReference>